<dbReference type="Proteomes" id="UP001189429">
    <property type="component" value="Unassembled WGS sequence"/>
</dbReference>
<comment type="similarity">
    <text evidence="3">Belongs to the glycosyltransferase 31 family. Beta3-Gal-T subfamily.</text>
</comment>
<evidence type="ECO:0000256" key="4">
    <source>
        <dbReference type="ARBA" id="ARBA00012557"/>
    </source>
</evidence>
<dbReference type="EC" id="2.4.1.122" evidence="4"/>
<reference evidence="14" key="1">
    <citation type="submission" date="2023-10" db="EMBL/GenBank/DDBJ databases">
        <authorList>
            <person name="Chen Y."/>
            <person name="Shah S."/>
            <person name="Dougan E. K."/>
            <person name="Thang M."/>
            <person name="Chan C."/>
        </authorList>
    </citation>
    <scope>NUCLEOTIDE SEQUENCE [LARGE SCALE GENOMIC DNA]</scope>
</reference>
<comment type="pathway">
    <text evidence="2">Protein modification; protein glycosylation.</text>
</comment>
<keyword evidence="8" id="KW-0547">Nucleotide-binding</keyword>
<dbReference type="InterPro" id="IPR003378">
    <property type="entry name" value="Fringe-like_glycosylTrfase"/>
</dbReference>
<accession>A0ABN9SPW8</accession>
<dbReference type="Pfam" id="PF02434">
    <property type="entry name" value="Fringe"/>
    <property type="match status" value="1"/>
</dbReference>
<proteinExistence type="inferred from homology"/>
<evidence type="ECO:0000313" key="14">
    <source>
        <dbReference type="EMBL" id="CAK0833890.1"/>
    </source>
</evidence>
<comment type="caution">
    <text evidence="14">The sequence shown here is derived from an EMBL/GenBank/DDBJ whole genome shotgun (WGS) entry which is preliminary data.</text>
</comment>
<feature type="non-terminal residue" evidence="14">
    <location>
        <position position="1"/>
    </location>
</feature>
<evidence type="ECO:0000256" key="8">
    <source>
        <dbReference type="ARBA" id="ARBA00022741"/>
    </source>
</evidence>
<feature type="compositionally biased region" description="Low complexity" evidence="12">
    <location>
        <begin position="317"/>
        <end position="333"/>
    </location>
</feature>
<name>A0ABN9SPW8_9DINO</name>
<evidence type="ECO:0000256" key="11">
    <source>
        <dbReference type="ARBA" id="ARBA00023136"/>
    </source>
</evidence>
<feature type="domain" description="Fringe-like glycosyltransferase" evidence="13">
    <location>
        <begin position="147"/>
        <end position="300"/>
    </location>
</feature>
<dbReference type="InterPro" id="IPR026050">
    <property type="entry name" value="C1GALT1/C1GALT1_chp1"/>
</dbReference>
<evidence type="ECO:0000256" key="6">
    <source>
        <dbReference type="ARBA" id="ARBA00022679"/>
    </source>
</evidence>
<keyword evidence="9" id="KW-0735">Signal-anchor</keyword>
<evidence type="ECO:0000313" key="15">
    <source>
        <dbReference type="Proteomes" id="UP001189429"/>
    </source>
</evidence>
<feature type="region of interest" description="Disordered" evidence="12">
    <location>
        <begin position="317"/>
        <end position="340"/>
    </location>
</feature>
<evidence type="ECO:0000256" key="3">
    <source>
        <dbReference type="ARBA" id="ARBA00006462"/>
    </source>
</evidence>
<evidence type="ECO:0000256" key="9">
    <source>
        <dbReference type="ARBA" id="ARBA00022968"/>
    </source>
</evidence>
<evidence type="ECO:0000256" key="1">
    <source>
        <dbReference type="ARBA" id="ARBA00004606"/>
    </source>
</evidence>
<evidence type="ECO:0000259" key="13">
    <source>
        <dbReference type="Pfam" id="PF02434"/>
    </source>
</evidence>
<keyword evidence="6" id="KW-0808">Transferase</keyword>
<feature type="compositionally biased region" description="Low complexity" evidence="12">
    <location>
        <begin position="36"/>
        <end position="47"/>
    </location>
</feature>
<keyword evidence="11" id="KW-0472">Membrane</keyword>
<organism evidence="14 15">
    <name type="scientific">Prorocentrum cordatum</name>
    <dbReference type="NCBI Taxonomy" id="2364126"/>
    <lineage>
        <taxon>Eukaryota</taxon>
        <taxon>Sar</taxon>
        <taxon>Alveolata</taxon>
        <taxon>Dinophyceae</taxon>
        <taxon>Prorocentrales</taxon>
        <taxon>Prorocentraceae</taxon>
        <taxon>Prorocentrum</taxon>
    </lineage>
</organism>
<feature type="region of interest" description="Disordered" evidence="12">
    <location>
        <begin position="1"/>
        <end position="105"/>
    </location>
</feature>
<evidence type="ECO:0000256" key="5">
    <source>
        <dbReference type="ARBA" id="ARBA00022676"/>
    </source>
</evidence>
<evidence type="ECO:0000256" key="10">
    <source>
        <dbReference type="ARBA" id="ARBA00022989"/>
    </source>
</evidence>
<dbReference type="PANTHER" id="PTHR23033">
    <property type="entry name" value="BETA1,3-GALACTOSYLTRANSFERASE"/>
    <property type="match status" value="1"/>
</dbReference>
<keyword evidence="10" id="KW-1133">Transmembrane helix</keyword>
<comment type="subcellular location">
    <subcellularLocation>
        <location evidence="1">Membrane</location>
        <topology evidence="1">Single-pass type II membrane protein</topology>
    </subcellularLocation>
</comment>
<protein>
    <recommendedName>
        <fullName evidence="4">N-acetylgalactosaminide beta-1,3-galactosyltransferase</fullName>
        <ecNumber evidence="4">2.4.1.122</ecNumber>
    </recommendedName>
</protein>
<keyword evidence="15" id="KW-1185">Reference proteome</keyword>
<dbReference type="EMBL" id="CAUYUJ010012414">
    <property type="protein sequence ID" value="CAK0833890.1"/>
    <property type="molecule type" value="Genomic_DNA"/>
</dbReference>
<keyword evidence="7" id="KW-0812">Transmembrane</keyword>
<dbReference type="Gene3D" id="3.90.550.50">
    <property type="match status" value="1"/>
</dbReference>
<gene>
    <name evidence="14" type="ORF">PCOR1329_LOCUS31457</name>
</gene>
<evidence type="ECO:0000256" key="12">
    <source>
        <dbReference type="SAM" id="MobiDB-lite"/>
    </source>
</evidence>
<keyword evidence="5" id="KW-0328">Glycosyltransferase</keyword>
<evidence type="ECO:0000256" key="7">
    <source>
        <dbReference type="ARBA" id="ARBA00022692"/>
    </source>
</evidence>
<evidence type="ECO:0000256" key="2">
    <source>
        <dbReference type="ARBA" id="ARBA00004922"/>
    </source>
</evidence>
<sequence>QRPRAPRPRSGPPPPRDARPRAAPRGPGRRVRRPAARAPGRGRQPAAQLHARGAERLPRRHRPARGAGQAREGPGGLAAAHEPRGGRGPSRRGGATTDGNPKATPFKVHAITPMQFCSTPAVGTHKRPCNRADADNKFMGATLLANSTNHGFRWLLLGDDDTTFNLETIEQALEEFNPKDPHYFGISKLGQRGNNQTRPAGYETALSSCPKLRPDDGLRLWSVNLTSDITDVNKDCDPMPFRDDSWFQWAKGGDGIILSAGLVDSIASSDWQQCVDRIVTFGGDVRIALCLALLGHRVEKLEDLRARLASSASTSWTWASPASTSPSTPRAASVATWCRR</sequence>